<gene>
    <name evidence="1" type="ORF">PoB_004528400</name>
</gene>
<proteinExistence type="predicted"/>
<protein>
    <submittedName>
        <fullName evidence="1">Pol polyprotein</fullName>
    </submittedName>
</protein>
<evidence type="ECO:0000313" key="2">
    <source>
        <dbReference type="Proteomes" id="UP000735302"/>
    </source>
</evidence>
<dbReference type="EMBL" id="BLXT01004995">
    <property type="protein sequence ID" value="GFO18779.1"/>
    <property type="molecule type" value="Genomic_DNA"/>
</dbReference>
<dbReference type="AlphaFoldDB" id="A0AAV4BKD0"/>
<keyword evidence="2" id="KW-1185">Reference proteome</keyword>
<organism evidence="1 2">
    <name type="scientific">Plakobranchus ocellatus</name>
    <dbReference type="NCBI Taxonomy" id="259542"/>
    <lineage>
        <taxon>Eukaryota</taxon>
        <taxon>Metazoa</taxon>
        <taxon>Spiralia</taxon>
        <taxon>Lophotrochozoa</taxon>
        <taxon>Mollusca</taxon>
        <taxon>Gastropoda</taxon>
        <taxon>Heterobranchia</taxon>
        <taxon>Euthyneura</taxon>
        <taxon>Panpulmonata</taxon>
        <taxon>Sacoglossa</taxon>
        <taxon>Placobranchoidea</taxon>
        <taxon>Plakobranchidae</taxon>
        <taxon>Plakobranchus</taxon>
    </lineage>
</organism>
<sequence length="180" mass="20434">MEPLLSEILYPALGRIDESIEEYVRSLYELAEHADFTGRFVESLEEEFSIDAAKVDDDTSKLWVVKLKIRETIVPFKINTFADITIINNRTFRQLMNNPKLKTPRISHTSPGGKLAVAGEFNATAHRECFQTKMTECLKGLEGCEAITDDTIVYGKTLEEHDIRLEAVLDRIEQSGLKIN</sequence>
<dbReference type="SUPFAM" id="SSF56672">
    <property type="entry name" value="DNA/RNA polymerases"/>
    <property type="match status" value="1"/>
</dbReference>
<dbReference type="Gene3D" id="3.30.70.270">
    <property type="match status" value="1"/>
</dbReference>
<dbReference type="Proteomes" id="UP000735302">
    <property type="component" value="Unassembled WGS sequence"/>
</dbReference>
<reference evidence="1 2" key="1">
    <citation type="journal article" date="2021" name="Elife">
        <title>Chloroplast acquisition without the gene transfer in kleptoplastic sea slugs, Plakobranchus ocellatus.</title>
        <authorList>
            <person name="Maeda T."/>
            <person name="Takahashi S."/>
            <person name="Yoshida T."/>
            <person name="Shimamura S."/>
            <person name="Takaki Y."/>
            <person name="Nagai Y."/>
            <person name="Toyoda A."/>
            <person name="Suzuki Y."/>
            <person name="Arimoto A."/>
            <person name="Ishii H."/>
            <person name="Satoh N."/>
            <person name="Nishiyama T."/>
            <person name="Hasebe M."/>
            <person name="Maruyama T."/>
            <person name="Minagawa J."/>
            <person name="Obokata J."/>
            <person name="Shigenobu S."/>
        </authorList>
    </citation>
    <scope>NUCLEOTIDE SEQUENCE [LARGE SCALE GENOMIC DNA]</scope>
</reference>
<dbReference type="InterPro" id="IPR043502">
    <property type="entry name" value="DNA/RNA_pol_sf"/>
</dbReference>
<accession>A0AAV4BKD0</accession>
<comment type="caution">
    <text evidence="1">The sequence shown here is derived from an EMBL/GenBank/DDBJ whole genome shotgun (WGS) entry which is preliminary data.</text>
</comment>
<dbReference type="InterPro" id="IPR043128">
    <property type="entry name" value="Rev_trsase/Diguanyl_cyclase"/>
</dbReference>
<name>A0AAV4BKD0_9GAST</name>
<evidence type="ECO:0000313" key="1">
    <source>
        <dbReference type="EMBL" id="GFO18779.1"/>
    </source>
</evidence>